<dbReference type="EC" id="5.1.3.3" evidence="9"/>
<evidence type="ECO:0000256" key="12">
    <source>
        <dbReference type="PIRSR" id="PIRSR005096-3"/>
    </source>
</evidence>
<dbReference type="PROSITE" id="PS51257">
    <property type="entry name" value="PROKAR_LIPOPROTEIN"/>
    <property type="match status" value="1"/>
</dbReference>
<feature type="active site" description="Proton acceptor" evidence="10">
    <location>
        <position position="360"/>
    </location>
</feature>
<comment type="subunit">
    <text evidence="4">Monomer.</text>
</comment>
<evidence type="ECO:0000256" key="7">
    <source>
        <dbReference type="ARBA" id="ARBA00023235"/>
    </source>
</evidence>
<dbReference type="CDD" id="cd09019">
    <property type="entry name" value="galactose_mutarotase_like"/>
    <property type="match status" value="1"/>
</dbReference>
<dbReference type="InterPro" id="IPR008183">
    <property type="entry name" value="Aldose_1/G6P_1-epimerase"/>
</dbReference>
<dbReference type="GO" id="GO:0006006">
    <property type="term" value="P:glucose metabolic process"/>
    <property type="evidence" value="ECO:0007669"/>
    <property type="project" value="TreeGrafter"/>
</dbReference>
<keyword evidence="15" id="KW-1185">Reference proteome</keyword>
<gene>
    <name evidence="14" type="ORF">AW736_25500</name>
</gene>
<dbReference type="AlphaFoldDB" id="A0A178IA76"/>
<protein>
    <recommendedName>
        <fullName evidence="9">Aldose 1-epimerase</fullName>
        <ecNumber evidence="9">5.1.3.3</ecNumber>
    </recommendedName>
</protein>
<dbReference type="EMBL" id="LRRQ01000190">
    <property type="protein sequence ID" value="OAM86933.1"/>
    <property type="molecule type" value="Genomic_DNA"/>
</dbReference>
<feature type="active site" description="Proton donor" evidence="10">
    <location>
        <position position="211"/>
    </location>
</feature>
<keyword evidence="8 9" id="KW-0119">Carbohydrate metabolism</keyword>
<name>A0A178IA76_9BACT</name>
<evidence type="ECO:0000313" key="14">
    <source>
        <dbReference type="EMBL" id="OAM86933.1"/>
    </source>
</evidence>
<dbReference type="SUPFAM" id="SSF74650">
    <property type="entry name" value="Galactose mutarotase-like"/>
    <property type="match status" value="1"/>
</dbReference>
<feature type="binding site" evidence="12">
    <location>
        <begin position="114"/>
        <end position="115"/>
    </location>
    <ligand>
        <name>beta-D-galactose</name>
        <dbReference type="ChEBI" id="CHEBI:27667"/>
    </ligand>
</feature>
<comment type="subcellular location">
    <subcellularLocation>
        <location evidence="1">Cytoplasm</location>
    </subcellularLocation>
</comment>
<comment type="caution">
    <text evidence="14">The sequence shown here is derived from an EMBL/GenBank/DDBJ whole genome shotgun (WGS) entry which is preliminary data.</text>
</comment>
<comment type="pathway">
    <text evidence="2 9">Carbohydrate metabolism; hexose metabolism.</text>
</comment>
<dbReference type="Pfam" id="PF01263">
    <property type="entry name" value="Aldose_epim"/>
    <property type="match status" value="1"/>
</dbReference>
<dbReference type="InterPro" id="IPR014718">
    <property type="entry name" value="GH-type_carb-bd"/>
</dbReference>
<feature type="signal peptide" evidence="13">
    <location>
        <begin position="1"/>
        <end position="22"/>
    </location>
</feature>
<dbReference type="UniPathway" id="UPA00242"/>
<dbReference type="OrthoDB" id="9779408at2"/>
<sequence length="395" mass="43601">MKTTTIPALLAISLLFAMTACIKIEHTVIPITKSGLLRTDFQQEIDGKKSDLYVLTNKNGVEIAVTSYGARVVSWLTPDRAGKFDDIVLGYDNVQGYVASAEPYFGAAIGRYGNRIAKGRFTLDGAHYAIPANNGENALHGGPRGFQSFVWDTRQPDHRTLEFTHLSQDGDQGFPGNLQVKMVYTLTDDNELKITYEATTDKPTPVNLTHHSFFNLHGTRDGTDGDRLRTINDHLLTLHASHYTPVAPDLIPTGELPAVEGTPMDFRAPVPIGARINADFTQLKNGAGYDHNWILDRPATDAGTGKLYLAARAVEPASGRVLEVRTDQPAIQFYGGNFLNDTFKGKHGKTYAHRTAFCLETQHYPDSPNQPAFPSTILRPGQTYRHLCIYKTLVE</sequence>
<dbReference type="InterPro" id="IPR015443">
    <property type="entry name" value="Aldose_1-epimerase"/>
</dbReference>
<keyword evidence="5" id="KW-0963">Cytoplasm</keyword>
<evidence type="ECO:0000256" key="9">
    <source>
        <dbReference type="PIRNR" id="PIRNR005096"/>
    </source>
</evidence>
<dbReference type="STRING" id="1184151.AW736_25500"/>
<reference evidence="14 15" key="1">
    <citation type="submission" date="2016-01" db="EMBL/GenBank/DDBJ databases">
        <title>High potential of lignocellulose degradation of a new Verrucomicrobia species.</title>
        <authorList>
            <person name="Wang Y."/>
            <person name="Shi Y."/>
            <person name="Qiu Z."/>
            <person name="Liu S."/>
            <person name="Yang H."/>
        </authorList>
    </citation>
    <scope>NUCLEOTIDE SEQUENCE [LARGE SCALE GENOMIC DNA]</scope>
    <source>
        <strain evidence="14 15">TSB47</strain>
    </source>
</reference>
<feature type="binding site" evidence="11">
    <location>
        <position position="290"/>
    </location>
    <ligand>
        <name>beta-D-galactose</name>
        <dbReference type="ChEBI" id="CHEBI:27667"/>
    </ligand>
</feature>
<feature type="chain" id="PRO_5008088534" description="Aldose 1-epimerase" evidence="13">
    <location>
        <begin position="23"/>
        <end position="395"/>
    </location>
</feature>
<comment type="catalytic activity">
    <reaction evidence="9">
        <text>alpha-D-glucose = beta-D-glucose</text>
        <dbReference type="Rhea" id="RHEA:10264"/>
        <dbReference type="ChEBI" id="CHEBI:15903"/>
        <dbReference type="ChEBI" id="CHEBI:17925"/>
        <dbReference type="EC" id="5.1.3.3"/>
    </reaction>
</comment>
<dbReference type="GO" id="GO:0004034">
    <property type="term" value="F:aldose 1-epimerase activity"/>
    <property type="evidence" value="ECO:0007669"/>
    <property type="project" value="UniProtKB-EC"/>
</dbReference>
<evidence type="ECO:0000256" key="6">
    <source>
        <dbReference type="ARBA" id="ARBA00022553"/>
    </source>
</evidence>
<comment type="similarity">
    <text evidence="3 9">Belongs to the aldose epimerase family.</text>
</comment>
<evidence type="ECO:0000313" key="15">
    <source>
        <dbReference type="Proteomes" id="UP000078486"/>
    </source>
</evidence>
<accession>A0A178IA76</accession>
<dbReference type="PANTHER" id="PTHR10091">
    <property type="entry name" value="ALDOSE-1-EPIMERASE"/>
    <property type="match status" value="1"/>
</dbReference>
<evidence type="ECO:0000256" key="13">
    <source>
        <dbReference type="SAM" id="SignalP"/>
    </source>
</evidence>
<organism evidence="14 15">
    <name type="scientific">Termitidicoccus mucosus</name>
    <dbReference type="NCBI Taxonomy" id="1184151"/>
    <lineage>
        <taxon>Bacteria</taxon>
        <taxon>Pseudomonadati</taxon>
        <taxon>Verrucomicrobiota</taxon>
        <taxon>Opitutia</taxon>
        <taxon>Opitutales</taxon>
        <taxon>Opitutaceae</taxon>
        <taxon>Termitidicoccus</taxon>
    </lineage>
</organism>
<keyword evidence="7 9" id="KW-0413">Isomerase</keyword>
<dbReference type="FunFam" id="2.70.98.10:FF:000003">
    <property type="entry name" value="Aldose 1-epimerase"/>
    <property type="match status" value="1"/>
</dbReference>
<dbReference type="GO" id="GO:0005737">
    <property type="term" value="C:cytoplasm"/>
    <property type="evidence" value="ECO:0007669"/>
    <property type="project" value="UniProtKB-SubCell"/>
</dbReference>
<evidence type="ECO:0000256" key="5">
    <source>
        <dbReference type="ARBA" id="ARBA00022490"/>
    </source>
</evidence>
<keyword evidence="6" id="KW-0597">Phosphoprotein</keyword>
<dbReference type="InterPro" id="IPR011013">
    <property type="entry name" value="Gal_mutarotase_sf_dom"/>
</dbReference>
<evidence type="ECO:0000256" key="1">
    <source>
        <dbReference type="ARBA" id="ARBA00004496"/>
    </source>
</evidence>
<evidence type="ECO:0000256" key="3">
    <source>
        <dbReference type="ARBA" id="ARBA00006206"/>
    </source>
</evidence>
<dbReference type="PIRSF" id="PIRSF005096">
    <property type="entry name" value="GALM"/>
    <property type="match status" value="1"/>
</dbReference>
<dbReference type="GO" id="GO:0030246">
    <property type="term" value="F:carbohydrate binding"/>
    <property type="evidence" value="ECO:0007669"/>
    <property type="project" value="InterPro"/>
</dbReference>
<evidence type="ECO:0000256" key="2">
    <source>
        <dbReference type="ARBA" id="ARBA00005028"/>
    </source>
</evidence>
<dbReference type="RefSeq" id="WP_068773109.1">
    <property type="nucleotide sequence ID" value="NZ_CP109796.1"/>
</dbReference>
<proteinExistence type="inferred from homology"/>
<evidence type="ECO:0000256" key="11">
    <source>
        <dbReference type="PIRSR" id="PIRSR005096-2"/>
    </source>
</evidence>
<dbReference type="Gene3D" id="2.70.98.10">
    <property type="match status" value="1"/>
</dbReference>
<dbReference type="NCBIfam" id="NF008277">
    <property type="entry name" value="PRK11055.1"/>
    <property type="match status" value="1"/>
</dbReference>
<evidence type="ECO:0000256" key="8">
    <source>
        <dbReference type="ARBA" id="ARBA00023277"/>
    </source>
</evidence>
<keyword evidence="13" id="KW-0732">Signal</keyword>
<evidence type="ECO:0000256" key="4">
    <source>
        <dbReference type="ARBA" id="ARBA00011245"/>
    </source>
</evidence>
<dbReference type="Proteomes" id="UP000078486">
    <property type="component" value="Unassembled WGS sequence"/>
</dbReference>
<dbReference type="PANTHER" id="PTHR10091:SF0">
    <property type="entry name" value="GALACTOSE MUTAROTASE"/>
    <property type="match status" value="1"/>
</dbReference>
<dbReference type="InterPro" id="IPR047215">
    <property type="entry name" value="Galactose_mutarotase-like"/>
</dbReference>
<dbReference type="GO" id="GO:0033499">
    <property type="term" value="P:galactose catabolic process via UDP-galactose, Leloir pathway"/>
    <property type="evidence" value="ECO:0007669"/>
    <property type="project" value="TreeGrafter"/>
</dbReference>
<evidence type="ECO:0000256" key="10">
    <source>
        <dbReference type="PIRSR" id="PIRSR005096-1"/>
    </source>
</evidence>